<dbReference type="NCBIfam" id="NF010340">
    <property type="entry name" value="PRK13768.1-2"/>
    <property type="match status" value="1"/>
</dbReference>
<sequence length="252" mass="27825">MKAIFVTGTAGSGKSLLTSRILQYYEKNSSFASILNLDPGVESLPYKPDIDVRDYVNIIDIMKKFDLGPNGSMIMASDLIASKIDQIEDEITRVNPDYLIVDTPGQMELFAYRTSGPFFIQNINAEDKVNIFLYDSTMITSPTNFISVSLLAASIKLRLGLPTISVMTKTDLMPDKIDQILKWSSDPVLLEELIGKDSNGEMYSLTTDILRALNLGELIGELIPVSNATEEGMVNLQSALSRIINLGEEVED</sequence>
<name>A0A075G907_9ARCH</name>
<dbReference type="GO" id="GO:0003924">
    <property type="term" value="F:GTPase activity"/>
    <property type="evidence" value="ECO:0007669"/>
    <property type="project" value="TreeGrafter"/>
</dbReference>
<dbReference type="PANTHER" id="PTHR21231:SF8">
    <property type="entry name" value="GPN-LOOP GTPASE 1"/>
    <property type="match status" value="1"/>
</dbReference>
<protein>
    <submittedName>
        <fullName evidence="5">GTPase</fullName>
    </submittedName>
</protein>
<dbReference type="InterPro" id="IPR027417">
    <property type="entry name" value="P-loop_NTPase"/>
</dbReference>
<dbReference type="InterPro" id="IPR022812">
    <property type="entry name" value="Dynamin"/>
</dbReference>
<dbReference type="SUPFAM" id="SSF52540">
    <property type="entry name" value="P-loop containing nucleoside triphosphate hydrolases"/>
    <property type="match status" value="1"/>
</dbReference>
<dbReference type="PRINTS" id="PR00195">
    <property type="entry name" value="DYNAMIN"/>
</dbReference>
<keyword evidence="4" id="KW-0342">GTP-binding</keyword>
<dbReference type="PANTHER" id="PTHR21231">
    <property type="entry name" value="XPA-BINDING PROTEIN 1-RELATED"/>
    <property type="match status" value="1"/>
</dbReference>
<dbReference type="AlphaFoldDB" id="A0A075G907"/>
<dbReference type="InterPro" id="IPR004130">
    <property type="entry name" value="Gpn"/>
</dbReference>
<evidence type="ECO:0000313" key="5">
    <source>
        <dbReference type="EMBL" id="AIE98416.1"/>
    </source>
</evidence>
<dbReference type="GO" id="GO:0005525">
    <property type="term" value="F:GTP binding"/>
    <property type="evidence" value="ECO:0007669"/>
    <property type="project" value="UniProtKB-KW"/>
</dbReference>
<evidence type="ECO:0000256" key="2">
    <source>
        <dbReference type="ARBA" id="ARBA00022741"/>
    </source>
</evidence>
<dbReference type="Pfam" id="PF03029">
    <property type="entry name" value="ATP_bind_1"/>
    <property type="match status" value="1"/>
</dbReference>
<keyword evidence="2" id="KW-0547">Nucleotide-binding</keyword>
<dbReference type="Gene3D" id="3.40.50.300">
    <property type="entry name" value="P-loop containing nucleotide triphosphate hydrolases"/>
    <property type="match status" value="1"/>
</dbReference>
<organism evidence="5">
    <name type="scientific">uncultured marine thaumarchaeote KM3_05_H01</name>
    <dbReference type="NCBI Taxonomy" id="1455971"/>
    <lineage>
        <taxon>Archaea</taxon>
        <taxon>Nitrososphaerota</taxon>
        <taxon>environmental samples</taxon>
    </lineage>
</organism>
<evidence type="ECO:0000256" key="4">
    <source>
        <dbReference type="ARBA" id="ARBA00023134"/>
    </source>
</evidence>
<proteinExistence type="inferred from homology"/>
<accession>A0A075G907</accession>
<comment type="similarity">
    <text evidence="1">Belongs to the GPN-loop GTPase family.</text>
</comment>
<keyword evidence="3" id="KW-0378">Hydrolase</keyword>
<reference evidence="5" key="1">
    <citation type="journal article" date="2014" name="Genome Biol. Evol.">
        <title>Pangenome evidence for extensive interdomain horizontal transfer affecting lineage core and shell genes in uncultured planktonic thaumarchaeota and euryarchaeota.</title>
        <authorList>
            <person name="Deschamps P."/>
            <person name="Zivanovic Y."/>
            <person name="Moreira D."/>
            <person name="Rodriguez-Valera F."/>
            <person name="Lopez-Garcia P."/>
        </authorList>
    </citation>
    <scope>NUCLEOTIDE SEQUENCE</scope>
</reference>
<evidence type="ECO:0000256" key="1">
    <source>
        <dbReference type="ARBA" id="ARBA00005290"/>
    </source>
</evidence>
<evidence type="ECO:0000256" key="3">
    <source>
        <dbReference type="ARBA" id="ARBA00022801"/>
    </source>
</evidence>
<dbReference type="EMBL" id="KF900535">
    <property type="protein sequence ID" value="AIE98416.1"/>
    <property type="molecule type" value="Genomic_DNA"/>
</dbReference>